<evidence type="ECO:0000256" key="1">
    <source>
        <dbReference type="ARBA" id="ARBA00004323"/>
    </source>
</evidence>
<keyword evidence="4" id="KW-0735">Signal-anchor</keyword>
<feature type="signal peptide" evidence="6">
    <location>
        <begin position="1"/>
        <end position="26"/>
    </location>
</feature>
<evidence type="ECO:0000256" key="5">
    <source>
        <dbReference type="ARBA" id="ARBA00023034"/>
    </source>
</evidence>
<keyword evidence="3" id="KW-0808">Transferase</keyword>
<keyword evidence="3" id="KW-0328">Glycosyltransferase</keyword>
<dbReference type="InterPro" id="IPR040911">
    <property type="entry name" value="Exostosin_GT47"/>
</dbReference>
<reference evidence="8 9" key="1">
    <citation type="submission" date="2017-09" db="EMBL/GenBank/DDBJ databases">
        <title>WGS assembly of Aquilegia coerulea Goldsmith.</title>
        <authorList>
            <person name="Hodges S."/>
            <person name="Kramer E."/>
            <person name="Nordborg M."/>
            <person name="Tomkins J."/>
            <person name="Borevitz J."/>
            <person name="Derieg N."/>
            <person name="Yan J."/>
            <person name="Mihaltcheva S."/>
            <person name="Hayes R.D."/>
            <person name="Rokhsar D."/>
        </authorList>
    </citation>
    <scope>NUCLEOTIDE SEQUENCE [LARGE SCALE GENOMIC DNA]</scope>
    <source>
        <strain evidence="9">cv. Goldsmith</strain>
    </source>
</reference>
<keyword evidence="6" id="KW-0732">Signal</keyword>
<evidence type="ECO:0000256" key="4">
    <source>
        <dbReference type="ARBA" id="ARBA00022968"/>
    </source>
</evidence>
<feature type="chain" id="PRO_5013619812" description="Exostosin GT47 domain-containing protein" evidence="6">
    <location>
        <begin position="27"/>
        <end position="516"/>
    </location>
</feature>
<comment type="subcellular location">
    <subcellularLocation>
        <location evidence="1">Golgi apparatus membrane</location>
        <topology evidence="1">Single-pass type II membrane protein</topology>
    </subcellularLocation>
</comment>
<evidence type="ECO:0000313" key="9">
    <source>
        <dbReference type="Proteomes" id="UP000230069"/>
    </source>
</evidence>
<dbReference type="GO" id="GO:0016757">
    <property type="term" value="F:glycosyltransferase activity"/>
    <property type="evidence" value="ECO:0007669"/>
    <property type="project" value="UniProtKB-KW"/>
</dbReference>
<comment type="similarity">
    <text evidence="2">Belongs to the glycosyltransferase 47 family.</text>
</comment>
<evidence type="ECO:0000256" key="3">
    <source>
        <dbReference type="ARBA" id="ARBA00022676"/>
    </source>
</evidence>
<dbReference type="InParanoid" id="A0A2G5DFP5"/>
<evidence type="ECO:0000313" key="8">
    <source>
        <dbReference type="EMBL" id="PIA42313.1"/>
    </source>
</evidence>
<evidence type="ECO:0000259" key="7">
    <source>
        <dbReference type="Pfam" id="PF03016"/>
    </source>
</evidence>
<keyword evidence="5" id="KW-0333">Golgi apparatus</keyword>
<protein>
    <recommendedName>
        <fullName evidence="7">Exostosin GT47 domain-containing protein</fullName>
    </recommendedName>
</protein>
<dbReference type="STRING" id="218851.A0A2G5DFP5"/>
<dbReference type="AlphaFoldDB" id="A0A2G5DFP5"/>
<evidence type="ECO:0000256" key="6">
    <source>
        <dbReference type="SAM" id="SignalP"/>
    </source>
</evidence>
<dbReference type="PANTHER" id="PTHR11062:SF124">
    <property type="entry name" value="XYLOGALACTURONAN BETA-1,3-XYLOSYLTRANSFERASE"/>
    <property type="match status" value="1"/>
</dbReference>
<sequence>MGTLSRTTPFLLLPPLLLLFLSFSTFNKIQLTSTSTTFSSRYSSPSYLKNIVTTTSLSSSTSSISNISLTSSSATNITTTSLNISSSSTKSDHRLFNEFSNATTRTVITTTNTTYGVSNTTYTPRIREKSSLNKLEDGLARARAAIREAIQRRNYTSHKNGDFIPRGPVYRNPYAFHQSHIEMEKRFRVWAYKEGEPPLVHDGPVNNIYSTEGQFIDEMDSGKNPLMAKSPDEAHVFFLPFSVANVIRYVYKPVKNFSRDRLQLLVEDYISVIANRYPYWNRSSGADHFMVACHDWAPDINDAHPELFQHFIRVLCNANASEGFQARRDVSMPEIYLPFGRLGAPNLAKPLSKRSILAFFAGGSHGHIRKILLKHWKGKDNEVQVHEYLPKGLNYTELMGQSKYCLCPSGWEVASPRVVEAIQAGCVPVIVSEDYVLPFSDVLDWSQFSVQIPVEKIPEIKNILQEIPNRKFLQLQMRVMSVQKHFVVNRPAKRFDVMHMVLHSVWLRRLNLRLPS</sequence>
<organism evidence="8 9">
    <name type="scientific">Aquilegia coerulea</name>
    <name type="common">Rocky mountain columbine</name>
    <dbReference type="NCBI Taxonomy" id="218851"/>
    <lineage>
        <taxon>Eukaryota</taxon>
        <taxon>Viridiplantae</taxon>
        <taxon>Streptophyta</taxon>
        <taxon>Embryophyta</taxon>
        <taxon>Tracheophyta</taxon>
        <taxon>Spermatophyta</taxon>
        <taxon>Magnoliopsida</taxon>
        <taxon>Ranunculales</taxon>
        <taxon>Ranunculaceae</taxon>
        <taxon>Thalictroideae</taxon>
        <taxon>Aquilegia</taxon>
    </lineage>
</organism>
<keyword evidence="4" id="KW-0812">Transmembrane</keyword>
<dbReference type="PANTHER" id="PTHR11062">
    <property type="entry name" value="EXOSTOSIN HEPARAN SULFATE GLYCOSYLTRANSFERASE -RELATED"/>
    <property type="match status" value="1"/>
</dbReference>
<name>A0A2G5DFP5_AQUCA</name>
<dbReference type="Pfam" id="PF03016">
    <property type="entry name" value="Exostosin_GT47"/>
    <property type="match status" value="1"/>
</dbReference>
<gene>
    <name evidence="8" type="ORF">AQUCO_02000037v1</name>
</gene>
<dbReference type="EMBL" id="KZ305037">
    <property type="protein sequence ID" value="PIA42313.1"/>
    <property type="molecule type" value="Genomic_DNA"/>
</dbReference>
<feature type="domain" description="Exostosin GT47" evidence="7">
    <location>
        <begin position="169"/>
        <end position="467"/>
    </location>
</feature>
<dbReference type="InterPro" id="IPR004263">
    <property type="entry name" value="Exostosin"/>
</dbReference>
<dbReference type="Proteomes" id="UP000230069">
    <property type="component" value="Unassembled WGS sequence"/>
</dbReference>
<accession>A0A2G5DFP5</accession>
<keyword evidence="9" id="KW-1185">Reference proteome</keyword>
<evidence type="ECO:0000256" key="2">
    <source>
        <dbReference type="ARBA" id="ARBA00010271"/>
    </source>
</evidence>
<dbReference type="FunCoup" id="A0A2G5DFP5">
    <property type="interactions" value="5"/>
</dbReference>
<dbReference type="OrthoDB" id="1924787at2759"/>
<proteinExistence type="inferred from homology"/>
<dbReference type="GO" id="GO:0000139">
    <property type="term" value="C:Golgi membrane"/>
    <property type="evidence" value="ECO:0007669"/>
    <property type="project" value="UniProtKB-SubCell"/>
</dbReference>